<evidence type="ECO:0000313" key="2">
    <source>
        <dbReference type="EMBL" id="BES96447.1"/>
    </source>
</evidence>
<sequence length="111" mass="12769">MGQDGGEVEQKKRRVGFLQVPKPSKERYSNHLQREILLRIQLHTGGKRKLQIPKNLLSLSASHKSLTLPQAKYPRRFHRKSRRNKDNIPLIGNGCARHDFLDQRGFGGFSV</sequence>
<accession>A0ABN7AW90</accession>
<dbReference type="EMBL" id="AP028915">
    <property type="protein sequence ID" value="BES96447.1"/>
    <property type="molecule type" value="Genomic_DNA"/>
</dbReference>
<evidence type="ECO:0000256" key="1">
    <source>
        <dbReference type="SAM" id="MobiDB-lite"/>
    </source>
</evidence>
<keyword evidence="3" id="KW-1185">Reference proteome</keyword>
<gene>
    <name evidence="2" type="ORF">NTJ_09258</name>
</gene>
<feature type="region of interest" description="Disordered" evidence="1">
    <location>
        <begin position="1"/>
        <end position="26"/>
    </location>
</feature>
<organism evidence="2 3">
    <name type="scientific">Nesidiocoris tenuis</name>
    <dbReference type="NCBI Taxonomy" id="355587"/>
    <lineage>
        <taxon>Eukaryota</taxon>
        <taxon>Metazoa</taxon>
        <taxon>Ecdysozoa</taxon>
        <taxon>Arthropoda</taxon>
        <taxon>Hexapoda</taxon>
        <taxon>Insecta</taxon>
        <taxon>Pterygota</taxon>
        <taxon>Neoptera</taxon>
        <taxon>Paraneoptera</taxon>
        <taxon>Hemiptera</taxon>
        <taxon>Heteroptera</taxon>
        <taxon>Panheteroptera</taxon>
        <taxon>Cimicomorpha</taxon>
        <taxon>Miridae</taxon>
        <taxon>Dicyphina</taxon>
        <taxon>Nesidiocoris</taxon>
    </lineage>
</organism>
<evidence type="ECO:0000313" key="3">
    <source>
        <dbReference type="Proteomes" id="UP001307889"/>
    </source>
</evidence>
<reference evidence="2 3" key="1">
    <citation type="submission" date="2023-09" db="EMBL/GenBank/DDBJ databases">
        <title>Nesidiocoris tenuis whole genome shotgun sequence.</title>
        <authorList>
            <person name="Shibata T."/>
            <person name="Shimoda M."/>
            <person name="Kobayashi T."/>
            <person name="Uehara T."/>
        </authorList>
    </citation>
    <scope>NUCLEOTIDE SEQUENCE [LARGE SCALE GENOMIC DNA]</scope>
    <source>
        <strain evidence="2 3">Japan</strain>
    </source>
</reference>
<dbReference type="Proteomes" id="UP001307889">
    <property type="component" value="Chromosome 7"/>
</dbReference>
<protein>
    <submittedName>
        <fullName evidence="2">Uncharacterized protein</fullName>
    </submittedName>
</protein>
<name>A0ABN7AW90_9HEMI</name>
<proteinExistence type="predicted"/>